<protein>
    <recommendedName>
        <fullName evidence="3">Heterokaryon incompatibility domain-containing protein</fullName>
    </recommendedName>
</protein>
<evidence type="ECO:0000313" key="1">
    <source>
        <dbReference type="EMBL" id="KAA6414738.1"/>
    </source>
</evidence>
<dbReference type="AlphaFoldDB" id="A0A5M8Q0N6"/>
<dbReference type="PANTHER" id="PTHR39596:SF4">
    <property type="entry name" value="HET DOMAIN PROTEIN (AFU_ORTHOLOGUE AFUA_3G03140)-RELATED"/>
    <property type="match status" value="1"/>
</dbReference>
<dbReference type="EMBL" id="VXIT01000002">
    <property type="protein sequence ID" value="KAA6414738.1"/>
    <property type="molecule type" value="Genomic_DNA"/>
</dbReference>
<dbReference type="PANTHER" id="PTHR39596">
    <property type="match status" value="1"/>
</dbReference>
<sequence length="820" mass="91837">MDSYMQSRLSAVWERSFYHFDEDDFMEGHRRNHTVALPQTSGRDKCQALCEELFTQLHVAKGYLENVDQALTNALQRPFYHDRPAVLQVILNHAATLVSRLPPTASPLPIPPCFEQDAKSSSHYFASTLTTRSSGPAATWENLNAASFVSSLVIQVALLVAVIKDAGRNTRGKWASDLAGKVEAGDRLQTIINTLAQMTDVASKQSEAATDVHAEKKWFIAKVFLWTSWQRTMSLFLWWSLDLHLSGDSPHDLFILGRLDPQYPSTVGSETSYGRGDPLKAPYMCSWAFELLRTNKLSGALDFRRFHQRFVTQFGRLPARCLKSDMRSCDGRSPYTCTRFVGAEIQNQSMHDLDYCAGHSCVKLVWDEQSYRATSGGRAVSLTRTDTKHLRYVSASRRTLAVSHVWSHGQGGRPETGFNTCLHLRYAHIARAAGCDSYWMDTPCIPQDHQLRREAILQINSVFMDCKMTLVCDRDLMVIDVSTPTIEISESILVTVLVCDWNLRAWTMLEAFKAYRNIHILCKDNQITSLADTLAHVHLEGSIDVGVTFLAADHLIPRSHGSHSYNLVEAEAEANMGGDQGATNSENSQDERESGWSAYRSFHIDKAGTFLNHRHASRPGDEIVIWSLLCTDKVFDRAEDLWAAFNGWKLNTIFLISSAPRIQGCKGLSWAPIRPNPPPLLDGSPHIEDYCIAQDMQSEQAAISKEGLRGRWFVSQFEALQHRSGAGESGSIDSPPDSKRQRLKITEIYLGSHKWGALLQAATIRPENPSPIQYTGPSSGRVVAVVASDDCSSWVWRGVYTWNVDLEPLPEFVLQEILIA</sequence>
<proteinExistence type="predicted"/>
<evidence type="ECO:0008006" key="3">
    <source>
        <dbReference type="Google" id="ProtNLM"/>
    </source>
</evidence>
<name>A0A5M8Q0N6_9LECA</name>
<gene>
    <name evidence="1" type="ORF">FRX48_01488</name>
</gene>
<comment type="caution">
    <text evidence="1">The sequence shown here is derived from an EMBL/GenBank/DDBJ whole genome shotgun (WGS) entry which is preliminary data.</text>
</comment>
<dbReference type="Proteomes" id="UP000324767">
    <property type="component" value="Unassembled WGS sequence"/>
</dbReference>
<reference evidence="1 2" key="1">
    <citation type="submission" date="2019-09" db="EMBL/GenBank/DDBJ databases">
        <title>The hologenome of the rock-dwelling lichen Lasallia pustulata.</title>
        <authorList>
            <person name="Greshake Tzovaras B."/>
            <person name="Segers F."/>
            <person name="Bicker A."/>
            <person name="Dal Grande F."/>
            <person name="Otte J."/>
            <person name="Hankeln T."/>
            <person name="Schmitt I."/>
            <person name="Ebersberger I."/>
        </authorList>
    </citation>
    <scope>NUCLEOTIDE SEQUENCE [LARGE SCALE GENOMIC DNA]</scope>
    <source>
        <strain evidence="1">A1-1</strain>
    </source>
</reference>
<accession>A0A5M8Q0N6</accession>
<evidence type="ECO:0000313" key="2">
    <source>
        <dbReference type="Proteomes" id="UP000324767"/>
    </source>
</evidence>
<dbReference type="OrthoDB" id="2426273at2759"/>
<organism evidence="1 2">
    <name type="scientific">Lasallia pustulata</name>
    <dbReference type="NCBI Taxonomy" id="136370"/>
    <lineage>
        <taxon>Eukaryota</taxon>
        <taxon>Fungi</taxon>
        <taxon>Dikarya</taxon>
        <taxon>Ascomycota</taxon>
        <taxon>Pezizomycotina</taxon>
        <taxon>Lecanoromycetes</taxon>
        <taxon>OSLEUM clade</taxon>
        <taxon>Umbilicariomycetidae</taxon>
        <taxon>Umbilicariales</taxon>
        <taxon>Umbilicariaceae</taxon>
        <taxon>Lasallia</taxon>
    </lineage>
</organism>